<gene>
    <name evidence="13" type="ORF">FNU76_20125</name>
</gene>
<dbReference type="PRINTS" id="PR01490">
    <property type="entry name" value="RTXTOXIND"/>
</dbReference>
<reference evidence="14" key="1">
    <citation type="submission" date="2019-07" db="EMBL/GenBank/DDBJ databases">
        <title>Chitinimonas sp. nov., isolated from Ny-Alesund, arctica soil.</title>
        <authorList>
            <person name="Xu Q."/>
            <person name="Peng F."/>
        </authorList>
    </citation>
    <scope>NUCLEOTIDE SEQUENCE [LARGE SCALE GENOMIC DNA]</scope>
    <source>
        <strain evidence="14">R3-44</strain>
    </source>
</reference>
<evidence type="ECO:0000256" key="3">
    <source>
        <dbReference type="ARBA" id="ARBA00022448"/>
    </source>
</evidence>
<evidence type="ECO:0000256" key="1">
    <source>
        <dbReference type="ARBA" id="ARBA00004377"/>
    </source>
</evidence>
<dbReference type="InterPro" id="IPR050739">
    <property type="entry name" value="MFP"/>
</dbReference>
<dbReference type="Gene3D" id="2.40.30.170">
    <property type="match status" value="1"/>
</dbReference>
<proteinExistence type="inferred from homology"/>
<organism evidence="13 14">
    <name type="scientific">Chitinimonas arctica</name>
    <dbReference type="NCBI Taxonomy" id="2594795"/>
    <lineage>
        <taxon>Bacteria</taxon>
        <taxon>Pseudomonadati</taxon>
        <taxon>Pseudomonadota</taxon>
        <taxon>Betaproteobacteria</taxon>
        <taxon>Neisseriales</taxon>
        <taxon>Chitinibacteraceae</taxon>
        <taxon>Chitinimonas</taxon>
    </lineage>
</organism>
<feature type="transmembrane region" description="Helical" evidence="9">
    <location>
        <begin position="44"/>
        <end position="62"/>
    </location>
</feature>
<protein>
    <recommendedName>
        <fullName evidence="9">Membrane fusion protein (MFP) family protein</fullName>
    </recommendedName>
</protein>
<dbReference type="NCBIfam" id="TIGR01843">
    <property type="entry name" value="type_I_hlyD"/>
    <property type="match status" value="1"/>
</dbReference>
<keyword evidence="6 9" id="KW-0812">Transmembrane</keyword>
<evidence type="ECO:0000256" key="2">
    <source>
        <dbReference type="ARBA" id="ARBA00009477"/>
    </source>
</evidence>
<dbReference type="RefSeq" id="WP_144279861.1">
    <property type="nucleotide sequence ID" value="NZ_CP041730.1"/>
</dbReference>
<dbReference type="InterPro" id="IPR058625">
    <property type="entry name" value="MdtA-like_BSH"/>
</dbReference>
<dbReference type="Pfam" id="PF25917">
    <property type="entry name" value="BSH_RND"/>
    <property type="match status" value="1"/>
</dbReference>
<evidence type="ECO:0000256" key="9">
    <source>
        <dbReference type="RuleBase" id="RU365093"/>
    </source>
</evidence>
<feature type="domain" description="Multidrug resistance protein MdtA-like barrel-sandwich hybrid" evidence="11">
    <location>
        <begin position="86"/>
        <end position="330"/>
    </location>
</feature>
<feature type="compositionally biased region" description="Polar residues" evidence="10">
    <location>
        <begin position="8"/>
        <end position="18"/>
    </location>
</feature>
<keyword evidence="14" id="KW-1185">Reference proteome</keyword>
<evidence type="ECO:0000259" key="12">
    <source>
        <dbReference type="Pfam" id="PF26002"/>
    </source>
</evidence>
<accession>A0A516SKD2</accession>
<dbReference type="GO" id="GO:0005886">
    <property type="term" value="C:plasma membrane"/>
    <property type="evidence" value="ECO:0007669"/>
    <property type="project" value="UniProtKB-SubCell"/>
</dbReference>
<dbReference type="AlphaFoldDB" id="A0A516SKD2"/>
<keyword evidence="8 9" id="KW-0472">Membrane</keyword>
<dbReference type="PROSITE" id="PS00543">
    <property type="entry name" value="HLYD_FAMILY"/>
    <property type="match status" value="1"/>
</dbReference>
<dbReference type="EMBL" id="CP041730">
    <property type="protein sequence ID" value="QDQ28478.1"/>
    <property type="molecule type" value="Genomic_DNA"/>
</dbReference>
<feature type="domain" description="AprE-like beta-barrel" evidence="12">
    <location>
        <begin position="340"/>
        <end position="440"/>
    </location>
</feature>
<keyword evidence="4 9" id="KW-1003">Cell membrane</keyword>
<dbReference type="PANTHER" id="PTHR30386">
    <property type="entry name" value="MEMBRANE FUSION SUBUNIT OF EMRAB-TOLC MULTIDRUG EFFLUX PUMP"/>
    <property type="match status" value="1"/>
</dbReference>
<dbReference type="GO" id="GO:0009306">
    <property type="term" value="P:protein secretion"/>
    <property type="evidence" value="ECO:0007669"/>
    <property type="project" value="InterPro"/>
</dbReference>
<sequence>MKIPARMSQASQTDTQVTPLRPPSRWHDPLKLIENETPGQASRVVLWSICVLVSILLIWAAFGKLDIVATAEGTLSSQTLLKVVQPAEAGIVKQLLVAEGDQVKAGQLLARLDTTLAQAEHGGQRNAMDTAQMQVRRIEAGLRNTPMQKRAGDDSLLFAQVQSQDIAQRRAFHDSEEQAQSLLLKAEYERKSALQVLAKLEQTLPTFEEAADSYARLEQNGFLSKLASHDKRREAIERRRDLEAQRATVDALHATIAAQQQKLSQLRSSYRSELEKELADLRNRITQLAPGLTRSAYQEGLMDLRAPQNGVVKELATTTVGAVVQAGAVVMTLVPQGEQLYADVAIKNEDVGFVHVGQQAQVKLSAYPFQKYGMLKAKVMRISADASDSGRPSSSLLAESSPAQATGISVYRARIALDRQNLGGKLALAPGMQLTAEIHLGKRTVLEYLLSPLQQTVQEAARER</sequence>
<keyword evidence="5 9" id="KW-0997">Cell inner membrane</keyword>
<evidence type="ECO:0000256" key="10">
    <source>
        <dbReference type="SAM" id="MobiDB-lite"/>
    </source>
</evidence>
<comment type="subcellular location">
    <subcellularLocation>
        <location evidence="1 9">Cell inner membrane</location>
        <topology evidence="1 9">Single-pass membrane protein</topology>
    </subcellularLocation>
</comment>
<evidence type="ECO:0000259" key="11">
    <source>
        <dbReference type="Pfam" id="PF25917"/>
    </source>
</evidence>
<dbReference type="Proteomes" id="UP000317550">
    <property type="component" value="Chromosome"/>
</dbReference>
<dbReference type="InterPro" id="IPR010129">
    <property type="entry name" value="T1SS_HlyD"/>
</dbReference>
<evidence type="ECO:0000256" key="4">
    <source>
        <dbReference type="ARBA" id="ARBA00022475"/>
    </source>
</evidence>
<evidence type="ECO:0000256" key="7">
    <source>
        <dbReference type="ARBA" id="ARBA00022989"/>
    </source>
</evidence>
<evidence type="ECO:0000256" key="5">
    <source>
        <dbReference type="ARBA" id="ARBA00022519"/>
    </source>
</evidence>
<dbReference type="OrthoDB" id="4932908at2"/>
<evidence type="ECO:0000313" key="13">
    <source>
        <dbReference type="EMBL" id="QDQ28478.1"/>
    </source>
</evidence>
<evidence type="ECO:0000313" key="14">
    <source>
        <dbReference type="Proteomes" id="UP000317550"/>
    </source>
</evidence>
<dbReference type="PANTHER" id="PTHR30386:SF27">
    <property type="entry name" value="MEMBRANE FUSION PROTEIN (MFP) FAMILY PROTEIN"/>
    <property type="match status" value="1"/>
</dbReference>
<feature type="region of interest" description="Disordered" evidence="10">
    <location>
        <begin position="1"/>
        <end position="21"/>
    </location>
</feature>
<keyword evidence="7 9" id="KW-1133">Transmembrane helix</keyword>
<dbReference type="KEGG" id="cari:FNU76_20125"/>
<dbReference type="InterPro" id="IPR006144">
    <property type="entry name" value="Secretion_HlyD_CS"/>
</dbReference>
<name>A0A516SKD2_9NEIS</name>
<evidence type="ECO:0000256" key="6">
    <source>
        <dbReference type="ARBA" id="ARBA00022692"/>
    </source>
</evidence>
<keyword evidence="3 9" id="KW-0813">Transport</keyword>
<dbReference type="InterPro" id="IPR058982">
    <property type="entry name" value="Beta-barrel_AprE"/>
</dbReference>
<dbReference type="Gene3D" id="2.40.50.100">
    <property type="match status" value="1"/>
</dbReference>
<evidence type="ECO:0000256" key="8">
    <source>
        <dbReference type="ARBA" id="ARBA00023136"/>
    </source>
</evidence>
<dbReference type="Pfam" id="PF26002">
    <property type="entry name" value="Beta-barrel_AprE"/>
    <property type="match status" value="1"/>
</dbReference>
<comment type="similarity">
    <text evidence="2 9">Belongs to the membrane fusion protein (MFP) (TC 8.A.1) family.</text>
</comment>